<evidence type="ECO:0000256" key="2">
    <source>
        <dbReference type="SAM" id="Phobius"/>
    </source>
</evidence>
<name>A0ABQ6LBX9_9RHOB</name>
<feature type="transmembrane region" description="Helical" evidence="2">
    <location>
        <begin position="65"/>
        <end position="91"/>
    </location>
</feature>
<dbReference type="InterPro" id="IPR002528">
    <property type="entry name" value="MATE_fam"/>
</dbReference>
<keyword evidence="2" id="KW-0472">Membrane</keyword>
<feature type="transmembrane region" description="Helical" evidence="2">
    <location>
        <begin position="405"/>
        <end position="424"/>
    </location>
</feature>
<dbReference type="RefSeq" id="WP_285669524.1">
    <property type="nucleotide sequence ID" value="NZ_BSYI01000001.1"/>
</dbReference>
<keyword evidence="1" id="KW-0813">Transport</keyword>
<feature type="transmembrane region" description="Helical" evidence="2">
    <location>
        <begin position="173"/>
        <end position="196"/>
    </location>
</feature>
<keyword evidence="2" id="KW-0812">Transmembrane</keyword>
<dbReference type="NCBIfam" id="TIGR00797">
    <property type="entry name" value="matE"/>
    <property type="match status" value="1"/>
</dbReference>
<feature type="transmembrane region" description="Helical" evidence="2">
    <location>
        <begin position="30"/>
        <end position="53"/>
    </location>
</feature>
<reference evidence="3 4" key="1">
    <citation type="submission" date="2023-04" db="EMBL/GenBank/DDBJ databases">
        <title>Marinoamorphus aggregata gen. nov., sp. Nov., isolate from tissue of brittle star Ophioplocus japonicus.</title>
        <authorList>
            <person name="Kawano K."/>
            <person name="Sawayama S."/>
            <person name="Nakagawa S."/>
        </authorList>
    </citation>
    <scope>NUCLEOTIDE SEQUENCE [LARGE SCALE GENOMIC DNA]</scope>
    <source>
        <strain evidence="3 4">NKW23</strain>
    </source>
</reference>
<feature type="transmembrane region" description="Helical" evidence="2">
    <location>
        <begin position="208"/>
        <end position="229"/>
    </location>
</feature>
<evidence type="ECO:0000313" key="4">
    <source>
        <dbReference type="Proteomes" id="UP001239909"/>
    </source>
</evidence>
<comment type="caution">
    <text evidence="3">The sequence shown here is derived from an EMBL/GenBank/DDBJ whole genome shotgun (WGS) entry which is preliminary data.</text>
</comment>
<evidence type="ECO:0000313" key="3">
    <source>
        <dbReference type="EMBL" id="GMG80898.1"/>
    </source>
</evidence>
<keyword evidence="2" id="KW-1133">Transmembrane helix</keyword>
<accession>A0ABQ6LBX9</accession>
<dbReference type="Proteomes" id="UP001239909">
    <property type="component" value="Unassembled WGS sequence"/>
</dbReference>
<feature type="transmembrane region" description="Helical" evidence="2">
    <location>
        <begin position="144"/>
        <end position="166"/>
    </location>
</feature>
<sequence>MPPPTTPRDVSAETPFAARLAWHLGDLMRLAWPVMLSRAGILVMAFADIAMLGRYAPGAVGIANLGLAVFIPMLVMAIGLCTGLVAVVARAHGAGDMREAGHAWCRAMVWGGVISLLAAWVVWHSETILSAFGQEPRLAAEGGAVARALAPGLCAQVVFAISAFYLEGTRRPHFALGVMVGANLINAFLNWVLIWGHLGMPELGPVGAAWASTAARVAAAGAMVGFILLQRHAHARGVRGPWDTVWGPGGWRAGATMRKLGLSAGIGNGLETMGFAAMTFLAGQISLAALDAYSISHNLVSMLFMVGLGLSIATGVRVGHEVGRGRLAEAAFAGWAGFGATVAVMGTLGLAVWFWRHEIAPVYTDDPALQARAAGLFVFSALVFVPDACQVVLGQAVRALGDAWVAIAVYGLAFVVVLMPLGWAMVEIFGTDERGLVQAIILSCLVATVLLAARFRALTRGWRRT</sequence>
<dbReference type="Pfam" id="PF01554">
    <property type="entry name" value="MatE"/>
    <property type="match status" value="2"/>
</dbReference>
<feature type="transmembrane region" description="Helical" evidence="2">
    <location>
        <begin position="374"/>
        <end position="393"/>
    </location>
</feature>
<proteinExistence type="predicted"/>
<feature type="transmembrane region" description="Helical" evidence="2">
    <location>
        <begin position="436"/>
        <end position="455"/>
    </location>
</feature>
<gene>
    <name evidence="3" type="ORF">LNKW23_01100</name>
</gene>
<dbReference type="InterPro" id="IPR050222">
    <property type="entry name" value="MATE_MdtK"/>
</dbReference>
<dbReference type="PANTHER" id="PTHR43298">
    <property type="entry name" value="MULTIDRUG RESISTANCE PROTEIN NORM-RELATED"/>
    <property type="match status" value="1"/>
</dbReference>
<keyword evidence="4" id="KW-1185">Reference proteome</keyword>
<feature type="transmembrane region" description="Helical" evidence="2">
    <location>
        <begin position="103"/>
        <end position="124"/>
    </location>
</feature>
<evidence type="ECO:0000256" key="1">
    <source>
        <dbReference type="ARBA" id="ARBA00022448"/>
    </source>
</evidence>
<organism evidence="3 4">
    <name type="scientific">Paralimibaculum aggregatum</name>
    <dbReference type="NCBI Taxonomy" id="3036245"/>
    <lineage>
        <taxon>Bacteria</taxon>
        <taxon>Pseudomonadati</taxon>
        <taxon>Pseudomonadota</taxon>
        <taxon>Alphaproteobacteria</taxon>
        <taxon>Rhodobacterales</taxon>
        <taxon>Paracoccaceae</taxon>
        <taxon>Paralimibaculum</taxon>
    </lineage>
</organism>
<protein>
    <submittedName>
        <fullName evidence="3">MATE family efflux transporter</fullName>
    </submittedName>
</protein>
<feature type="transmembrane region" description="Helical" evidence="2">
    <location>
        <begin position="330"/>
        <end position="354"/>
    </location>
</feature>
<dbReference type="PANTHER" id="PTHR43298:SF2">
    <property type="entry name" value="FMN_FAD EXPORTER YEEO-RELATED"/>
    <property type="match status" value="1"/>
</dbReference>
<feature type="transmembrane region" description="Helical" evidence="2">
    <location>
        <begin position="299"/>
        <end position="318"/>
    </location>
</feature>
<dbReference type="EMBL" id="BSYI01000001">
    <property type="protein sequence ID" value="GMG80898.1"/>
    <property type="molecule type" value="Genomic_DNA"/>
</dbReference>